<dbReference type="InterPro" id="IPR009029">
    <property type="entry name" value="HMG_CoA_Rdtase_sub-bd_dom_sf"/>
</dbReference>
<dbReference type="InterPro" id="IPR023076">
    <property type="entry name" value="HMG_CoA_Rdtase_CS"/>
</dbReference>
<dbReference type="PROSITE" id="PS00318">
    <property type="entry name" value="HMG_COA_REDUCTASE_2"/>
    <property type="match status" value="1"/>
</dbReference>
<evidence type="ECO:0000256" key="3">
    <source>
        <dbReference type="RuleBase" id="RU361219"/>
    </source>
</evidence>
<protein>
    <recommendedName>
        <fullName evidence="3">3-hydroxy-3-methylglutaryl coenzyme A reductase</fullName>
        <shortName evidence="3">HMG-CoA reductase</shortName>
        <ecNumber evidence="3">1.1.1.88</ecNumber>
    </recommendedName>
</protein>
<dbReference type="PROSITE" id="PS00066">
    <property type="entry name" value="HMG_COA_REDUCTASE_1"/>
    <property type="match status" value="1"/>
</dbReference>
<reference evidence="4" key="1">
    <citation type="submission" date="2020-07" db="EMBL/GenBank/DDBJ databases">
        <title>Koleobacter methoxysyntrophicus gen. nov., sp. nov., a novel anaerobic bacterium isolated from deep subsurface oil field and proposal of Koleobacterales ord. nov. in the phylum Firmicutes.</title>
        <authorList>
            <person name="Sakamoto S."/>
            <person name="Tamaki H."/>
        </authorList>
    </citation>
    <scope>NUCLEOTIDE SEQUENCE</scope>
    <source>
        <strain evidence="4">NRmbB1</strain>
    </source>
</reference>
<dbReference type="CDD" id="cd00644">
    <property type="entry name" value="HMG-CoA_reductase_classII"/>
    <property type="match status" value="1"/>
</dbReference>
<accession>A0A8A0RMP0</accession>
<dbReference type="InterPro" id="IPR004553">
    <property type="entry name" value="HMG_CoA_Rdtase_bac-typ"/>
</dbReference>
<dbReference type="InterPro" id="IPR002202">
    <property type="entry name" value="HMG_CoA_Rdtase"/>
</dbReference>
<dbReference type="GO" id="GO:0004420">
    <property type="term" value="F:hydroxymethylglutaryl-CoA reductase (NADPH) activity"/>
    <property type="evidence" value="ECO:0007669"/>
    <property type="project" value="InterPro"/>
</dbReference>
<dbReference type="RefSeq" id="WP_206706512.1">
    <property type="nucleotide sequence ID" value="NZ_CP059066.1"/>
</dbReference>
<dbReference type="KEGG" id="kme:H0A61_01511"/>
<dbReference type="UniPathway" id="UPA00257">
    <property type="reaction ID" value="UER00367"/>
</dbReference>
<gene>
    <name evidence="4" type="primary">mvaA</name>
    <name evidence="4" type="ORF">H0A61_01511</name>
</gene>
<comment type="similarity">
    <text evidence="1 3">Belongs to the HMG-CoA reductase family.</text>
</comment>
<dbReference type="InterPro" id="IPR023074">
    <property type="entry name" value="HMG_CoA_Rdtase_cat_sf"/>
</dbReference>
<dbReference type="GO" id="GO:0140643">
    <property type="term" value="F:hydroxymethylglutaryl-CoA reductase (NADH) activity"/>
    <property type="evidence" value="ECO:0007669"/>
    <property type="project" value="UniProtKB-EC"/>
</dbReference>
<dbReference type="Pfam" id="PF00368">
    <property type="entry name" value="HMG-CoA_red"/>
    <property type="match status" value="1"/>
</dbReference>
<dbReference type="PROSITE" id="PS01192">
    <property type="entry name" value="HMG_COA_REDUCTASE_3"/>
    <property type="match status" value="1"/>
</dbReference>
<dbReference type="Gene3D" id="3.90.770.10">
    <property type="entry name" value="3-hydroxy-3-methylglutaryl-coenzyme A Reductase, Chain A, domain 2"/>
    <property type="match status" value="2"/>
</dbReference>
<evidence type="ECO:0000313" key="5">
    <source>
        <dbReference type="Proteomes" id="UP000662904"/>
    </source>
</evidence>
<dbReference type="EC" id="1.1.1.88" evidence="3"/>
<dbReference type="SUPFAM" id="SSF56542">
    <property type="entry name" value="Substrate-binding domain of HMG-CoA reductase"/>
    <property type="match status" value="1"/>
</dbReference>
<dbReference type="InterPro" id="IPR009023">
    <property type="entry name" value="HMG_CoA_Rdtase_NAD(P)-bd_sf"/>
</dbReference>
<dbReference type="Gene3D" id="1.10.8.660">
    <property type="match status" value="1"/>
</dbReference>
<keyword evidence="5" id="KW-1185">Reference proteome</keyword>
<dbReference type="PRINTS" id="PR00071">
    <property type="entry name" value="HMGCOARDTASE"/>
</dbReference>
<evidence type="ECO:0000313" key="4">
    <source>
        <dbReference type="EMBL" id="QSQ09152.1"/>
    </source>
</evidence>
<dbReference type="Proteomes" id="UP000662904">
    <property type="component" value="Chromosome"/>
</dbReference>
<comment type="catalytic activity">
    <reaction evidence="3">
        <text>(R)-mevalonate + 2 NAD(+) + CoA = (3S)-3-hydroxy-3-methylglutaryl-CoA + 2 NADH + 2 H(+)</text>
        <dbReference type="Rhea" id="RHEA:14833"/>
        <dbReference type="ChEBI" id="CHEBI:15378"/>
        <dbReference type="ChEBI" id="CHEBI:36464"/>
        <dbReference type="ChEBI" id="CHEBI:43074"/>
        <dbReference type="ChEBI" id="CHEBI:57287"/>
        <dbReference type="ChEBI" id="CHEBI:57540"/>
        <dbReference type="ChEBI" id="CHEBI:57945"/>
        <dbReference type="EC" id="1.1.1.88"/>
    </reaction>
</comment>
<keyword evidence="2 3" id="KW-0560">Oxidoreductase</keyword>
<evidence type="ECO:0000256" key="2">
    <source>
        <dbReference type="ARBA" id="ARBA00023002"/>
    </source>
</evidence>
<dbReference type="SUPFAM" id="SSF55035">
    <property type="entry name" value="NAD-binding domain of HMG-CoA reductase"/>
    <property type="match status" value="1"/>
</dbReference>
<dbReference type="GO" id="GO:0015936">
    <property type="term" value="P:coenzyme A metabolic process"/>
    <property type="evidence" value="ECO:0007669"/>
    <property type="project" value="InterPro"/>
</dbReference>
<name>A0A8A0RMP0_9FIRM</name>
<dbReference type="NCBIfam" id="TIGR00532">
    <property type="entry name" value="HMG_CoA_R_NAD"/>
    <property type="match status" value="1"/>
</dbReference>
<dbReference type="EMBL" id="CP059066">
    <property type="protein sequence ID" value="QSQ09152.1"/>
    <property type="molecule type" value="Genomic_DNA"/>
</dbReference>
<organism evidence="4 5">
    <name type="scientific">Koleobacter methoxysyntrophicus</name>
    <dbReference type="NCBI Taxonomy" id="2751313"/>
    <lineage>
        <taxon>Bacteria</taxon>
        <taxon>Bacillati</taxon>
        <taxon>Bacillota</taxon>
        <taxon>Clostridia</taxon>
        <taxon>Koleobacterales</taxon>
        <taxon>Koleobacteraceae</taxon>
        <taxon>Koleobacter</taxon>
    </lineage>
</organism>
<dbReference type="PANTHER" id="PTHR10572:SF24">
    <property type="entry name" value="3-HYDROXY-3-METHYLGLUTARYL-COENZYME A REDUCTASE"/>
    <property type="match status" value="1"/>
</dbReference>
<comment type="pathway">
    <text evidence="3">Metabolic intermediate metabolism; (R)-mevalonate degradation; (S)-3-hydroxy-3-methylglutaryl-CoA from (R)-mevalonate: step 1/1.</text>
</comment>
<proteinExistence type="inferred from homology"/>
<evidence type="ECO:0000256" key="1">
    <source>
        <dbReference type="ARBA" id="ARBA00007661"/>
    </source>
</evidence>
<dbReference type="PROSITE" id="PS50065">
    <property type="entry name" value="HMG_COA_REDUCTASE_4"/>
    <property type="match status" value="1"/>
</dbReference>
<sequence length="420" mass="44773">MKKTSQISGFYKLSIEERIQILKEFAGLEPEDVELLKRPGALPIERADKMVENVIGKIEIPLGVAANFLINGREYFVPMATEEPSVIAAASNAAKLTRSKNGITTSNTGPVMISQIQTVGVNDPFGAKMAILENRQEIIEQANNQDPVLVKLGGGAKDIEVRVIDTKMGPMVITHLIVDTRDAMGANAVNTMAEALAPTIEKITGGRVYLRILSNLAVKRLVRAKTVVSKEALGGEEVVDGIVMAYAFAEADPYRAATHNKGIMNGVTAVVLATGNDTRAIEAGAHAYAARFGRYTSLSTWEKNKDGDLVGTLEMPMAVGLVGGATATHPIAKLAVKILGVKTAVELAEIITATGLAQNLGAVRALATEGIQRGHMALHARNIAINAGAVGEQIDRIAEIMVKEGKVKMDRALELLKQLK</sequence>
<dbReference type="AlphaFoldDB" id="A0A8A0RMP0"/>
<keyword evidence="3" id="KW-0520">NAD</keyword>
<dbReference type="PANTHER" id="PTHR10572">
    <property type="entry name" value="3-HYDROXY-3-METHYLGLUTARYL-COENZYME A REDUCTASE"/>
    <property type="match status" value="1"/>
</dbReference>